<dbReference type="AlphaFoldDB" id="A0A0G2J580"/>
<feature type="transmembrane region" description="Helical" evidence="2">
    <location>
        <begin position="6"/>
        <end position="26"/>
    </location>
</feature>
<evidence type="ECO:0000313" key="4">
    <source>
        <dbReference type="Proteomes" id="UP000034164"/>
    </source>
</evidence>
<name>A0A0G2J580_9EURO</name>
<comment type="caution">
    <text evidence="3">The sequence shown here is derived from an EMBL/GenBank/DDBJ whole genome shotgun (WGS) entry which is preliminary data.</text>
</comment>
<dbReference type="VEuPathDB" id="FungiDB:EMCG_07758"/>
<gene>
    <name evidence="3" type="ORF">EMCG_07758</name>
</gene>
<protein>
    <submittedName>
        <fullName evidence="3">Uncharacterized protein</fullName>
    </submittedName>
</protein>
<dbReference type="OrthoDB" id="4188815at2759"/>
<keyword evidence="2" id="KW-0812">Transmembrane</keyword>
<organism evidence="3 4">
    <name type="scientific">[Emmonsia] crescens</name>
    <dbReference type="NCBI Taxonomy" id="73230"/>
    <lineage>
        <taxon>Eukaryota</taxon>
        <taxon>Fungi</taxon>
        <taxon>Dikarya</taxon>
        <taxon>Ascomycota</taxon>
        <taxon>Pezizomycotina</taxon>
        <taxon>Eurotiomycetes</taxon>
        <taxon>Eurotiomycetidae</taxon>
        <taxon>Onygenales</taxon>
        <taxon>Ajellomycetaceae</taxon>
        <taxon>Emergomyces</taxon>
    </lineage>
</organism>
<proteinExistence type="predicted"/>
<accession>A0A0G2J580</accession>
<dbReference type="Proteomes" id="UP000034164">
    <property type="component" value="Unassembled WGS sequence"/>
</dbReference>
<evidence type="ECO:0000256" key="1">
    <source>
        <dbReference type="SAM" id="MobiDB-lite"/>
    </source>
</evidence>
<evidence type="ECO:0000256" key="2">
    <source>
        <dbReference type="SAM" id="Phobius"/>
    </source>
</evidence>
<feature type="region of interest" description="Disordered" evidence="1">
    <location>
        <begin position="33"/>
        <end position="53"/>
    </location>
</feature>
<reference evidence="4" key="1">
    <citation type="journal article" date="2015" name="PLoS Genet.">
        <title>The dynamic genome and transcriptome of the human fungal pathogen Blastomyces and close relative Emmonsia.</title>
        <authorList>
            <person name="Munoz J.F."/>
            <person name="Gauthier G.M."/>
            <person name="Desjardins C.A."/>
            <person name="Gallo J.E."/>
            <person name="Holder J."/>
            <person name="Sullivan T.D."/>
            <person name="Marty A.J."/>
            <person name="Carmen J.C."/>
            <person name="Chen Z."/>
            <person name="Ding L."/>
            <person name="Gujja S."/>
            <person name="Magrini V."/>
            <person name="Misas E."/>
            <person name="Mitreva M."/>
            <person name="Priest M."/>
            <person name="Saif S."/>
            <person name="Whiston E.A."/>
            <person name="Young S."/>
            <person name="Zeng Q."/>
            <person name="Goldman W.E."/>
            <person name="Mardis E.R."/>
            <person name="Taylor J.W."/>
            <person name="McEwen J.G."/>
            <person name="Clay O.K."/>
            <person name="Klein B.S."/>
            <person name="Cuomo C.A."/>
        </authorList>
    </citation>
    <scope>NUCLEOTIDE SEQUENCE [LARGE SCALE GENOMIC DNA]</scope>
    <source>
        <strain evidence="4">UAMH 3008</strain>
    </source>
</reference>
<keyword evidence="2" id="KW-0472">Membrane</keyword>
<dbReference type="EMBL" id="LCZI01000463">
    <property type="protein sequence ID" value="KKZ66514.1"/>
    <property type="molecule type" value="Genomic_DNA"/>
</dbReference>
<keyword evidence="2" id="KW-1133">Transmembrane helix</keyword>
<evidence type="ECO:0000313" key="3">
    <source>
        <dbReference type="EMBL" id="KKZ66514.1"/>
    </source>
</evidence>
<sequence length="87" mass="8781">MASLQILYILGGSWFFLVTFLVLGMCRQKYMRRASPSSSSNFSSGGGSSSGTSALGVARARDLTAASSTSQIASAAAAGKAGAPKKA</sequence>